<dbReference type="AlphaFoldDB" id="A0A1H3BVD4"/>
<keyword evidence="3" id="KW-1185">Reference proteome</keyword>
<organism evidence="2 3">
    <name type="scientific">Tepidimicrobium xylanilyticum</name>
    <dbReference type="NCBI Taxonomy" id="1123352"/>
    <lineage>
        <taxon>Bacteria</taxon>
        <taxon>Bacillati</taxon>
        <taxon>Bacillota</taxon>
        <taxon>Tissierellia</taxon>
        <taxon>Tissierellales</taxon>
        <taxon>Tepidimicrobiaceae</taxon>
        <taxon>Tepidimicrobium</taxon>
    </lineage>
</organism>
<evidence type="ECO:0000313" key="2">
    <source>
        <dbReference type="EMBL" id="SDX45129.1"/>
    </source>
</evidence>
<accession>A0A1H3BVD4</accession>
<dbReference type="Proteomes" id="UP000198828">
    <property type="component" value="Unassembled WGS sequence"/>
</dbReference>
<dbReference type="OrthoDB" id="9780488at2"/>
<proteinExistence type="predicted"/>
<dbReference type="EMBL" id="FNNG01000011">
    <property type="protein sequence ID" value="SDX45129.1"/>
    <property type="molecule type" value="Genomic_DNA"/>
</dbReference>
<sequence>MILRVKFTKEGYLKYISHLDMMRLFQRAFRRAQIPIKYSEGFNPQPKFSIANPLALGIESIEEYMDMELYEKIPVDEFINRMNKEMPKGIKIIDAKYIKDTKAIASLISWSYYRISFEVANIHKREELDNLLKEFLSEEKIVIKKTKQKNKRVIEKEQNIRPLIGNVVLENFIVDNVSNSQAKATINCMLKAGDKGNLKPMDFIKALSEHFNLDIDFDNIDIKRLSLLIEDKGQILPPM</sequence>
<protein>
    <submittedName>
        <fullName evidence="2">Radical SAM-linked protein</fullName>
    </submittedName>
</protein>
<dbReference type="InterPro" id="IPR018768">
    <property type="entry name" value="DUF2344"/>
</dbReference>
<dbReference type="NCBIfam" id="TIGR03936">
    <property type="entry name" value="sam_1_link_chp"/>
    <property type="match status" value="1"/>
</dbReference>
<evidence type="ECO:0000313" key="3">
    <source>
        <dbReference type="Proteomes" id="UP000198828"/>
    </source>
</evidence>
<dbReference type="Pfam" id="PF10105">
    <property type="entry name" value="DUF2344"/>
    <property type="match status" value="1"/>
</dbReference>
<reference evidence="2 3" key="1">
    <citation type="submission" date="2016-10" db="EMBL/GenBank/DDBJ databases">
        <authorList>
            <person name="de Groot N.N."/>
        </authorList>
    </citation>
    <scope>NUCLEOTIDE SEQUENCE [LARGE SCALE GENOMIC DNA]</scope>
    <source>
        <strain evidence="2 3">DSM 23310</strain>
    </source>
</reference>
<dbReference type="RefSeq" id="WP_093753853.1">
    <property type="nucleotide sequence ID" value="NZ_FNNG01000011.1"/>
</dbReference>
<feature type="domain" description="DUF2344" evidence="1">
    <location>
        <begin position="3"/>
        <end position="200"/>
    </location>
</feature>
<name>A0A1H3BVD4_9FIRM</name>
<evidence type="ECO:0000259" key="1">
    <source>
        <dbReference type="Pfam" id="PF10105"/>
    </source>
</evidence>
<gene>
    <name evidence="2" type="ORF">SAMN05660923_02315</name>
</gene>